<dbReference type="AlphaFoldDB" id="X1T8I9"/>
<name>X1T8I9_9ZZZZ</name>
<protein>
    <submittedName>
        <fullName evidence="1">Uncharacterized protein</fullName>
    </submittedName>
</protein>
<comment type="caution">
    <text evidence="1">The sequence shown here is derived from an EMBL/GenBank/DDBJ whole genome shotgun (WGS) entry which is preliminary data.</text>
</comment>
<dbReference type="EMBL" id="BARW01007485">
    <property type="protein sequence ID" value="GAI87696.1"/>
    <property type="molecule type" value="Genomic_DNA"/>
</dbReference>
<accession>X1T8I9</accession>
<gene>
    <name evidence="1" type="ORF">S12H4_15565</name>
</gene>
<proteinExistence type="predicted"/>
<feature type="non-terminal residue" evidence="1">
    <location>
        <position position="1"/>
    </location>
</feature>
<evidence type="ECO:0000313" key="1">
    <source>
        <dbReference type="EMBL" id="GAI87696.1"/>
    </source>
</evidence>
<feature type="non-terminal residue" evidence="1">
    <location>
        <position position="399"/>
    </location>
</feature>
<reference evidence="1" key="1">
    <citation type="journal article" date="2014" name="Front. Microbiol.">
        <title>High frequency of phylogenetically diverse reductive dehalogenase-homologous genes in deep subseafloor sedimentary metagenomes.</title>
        <authorList>
            <person name="Kawai M."/>
            <person name="Futagami T."/>
            <person name="Toyoda A."/>
            <person name="Takaki Y."/>
            <person name="Nishi S."/>
            <person name="Hori S."/>
            <person name="Arai W."/>
            <person name="Tsubouchi T."/>
            <person name="Morono Y."/>
            <person name="Uchiyama I."/>
            <person name="Ito T."/>
            <person name="Fujiyama A."/>
            <person name="Inagaki F."/>
            <person name="Takami H."/>
        </authorList>
    </citation>
    <scope>NUCLEOTIDE SEQUENCE</scope>
    <source>
        <strain evidence="1">Expedition CK06-06</strain>
    </source>
</reference>
<organism evidence="1">
    <name type="scientific">marine sediment metagenome</name>
    <dbReference type="NCBI Taxonomy" id="412755"/>
    <lineage>
        <taxon>unclassified sequences</taxon>
        <taxon>metagenomes</taxon>
        <taxon>ecological metagenomes</taxon>
    </lineage>
</organism>
<sequence length="399" mass="47950">ALIYQYLISIGKELSQAKLGKILGLHKQMIGESSRSISDLTKKFLKKNGYHHIPRPKKLGEKVYTENVFKYIKLHLRAFSIKTSFKFTDADINSIKEIYYKAIGSIKFENYNKKFETFYNFLYRKQPAHLAAVLCFIFIKYFSDMEIYIEDYIEILNENENYQANITTLGNMTSKFTRDFYKNHIFKESIYRKKTLYYLKLYLKRLKKWIYSNKRNFERNYLIDHLDLIFITNIMEVYDKAISNGFQIIYINEHGEVFYYYPQLIALSLIFYGLKTTKELEELATVDKFKSYFDEERNYGYISNITVNRLYPYIKDFLGRLKYQKFTRKSFIKYLKQKIKEFYHLESALLLKLFELTNFSFTKFCQELNIHGGKKTASILSIIKKRVKFTDPQTFDKIR</sequence>